<keyword evidence="1" id="KW-0175">Coiled coil</keyword>
<organism evidence="2 3">
    <name type="scientific">Hydra vulgaris</name>
    <name type="common">Hydra</name>
    <name type="synonym">Hydra attenuata</name>
    <dbReference type="NCBI Taxonomy" id="6087"/>
    <lineage>
        <taxon>Eukaryota</taxon>
        <taxon>Metazoa</taxon>
        <taxon>Cnidaria</taxon>
        <taxon>Hydrozoa</taxon>
        <taxon>Hydroidolina</taxon>
        <taxon>Anthoathecata</taxon>
        <taxon>Aplanulata</taxon>
        <taxon>Hydridae</taxon>
        <taxon>Hydra</taxon>
    </lineage>
</organism>
<feature type="coiled-coil region" evidence="1">
    <location>
        <begin position="16"/>
        <end position="43"/>
    </location>
</feature>
<name>A0ABM4DP67_HYDVU</name>
<gene>
    <name evidence="3" type="primary">LOC105845785</name>
</gene>
<dbReference type="Proteomes" id="UP001652625">
    <property type="component" value="Chromosome 15"/>
</dbReference>
<evidence type="ECO:0000256" key="1">
    <source>
        <dbReference type="SAM" id="Coils"/>
    </source>
</evidence>
<proteinExistence type="predicted"/>
<dbReference type="GeneID" id="105845785"/>
<protein>
    <submittedName>
        <fullName evidence="3">Centrosomal protein of 290 kDa isoform X2</fullName>
    </submittedName>
</protein>
<evidence type="ECO:0000313" key="3">
    <source>
        <dbReference type="RefSeq" id="XP_065676373.1"/>
    </source>
</evidence>
<keyword evidence="2" id="KW-1185">Reference proteome</keyword>
<dbReference type="RefSeq" id="XP_065676373.1">
    <property type="nucleotide sequence ID" value="XM_065820301.1"/>
</dbReference>
<evidence type="ECO:0000313" key="2">
    <source>
        <dbReference type="Proteomes" id="UP001652625"/>
    </source>
</evidence>
<sequence length="228" mass="26981">MNIPPLHVCYSLTHENEKLQIKYRKLTSKYKQLLEEYNELKNQQLKGFESSKGINEKKSIESLNQEKSNANLEKLLVLHTEMMGQLDRRTKDNKNLVQELEKFEAENKKFINQVTSLNQEKKNIQKQLELKTLQLSILSSKFNNKSKEDHLKQILILKKELKKLQAENNHLKEELKGLDIGFFEEIEDMKYALQQSSKLNSQYELVLKRLCKQFGLNYETTLENQLKH</sequence>
<feature type="coiled-coil region" evidence="1">
    <location>
        <begin position="86"/>
        <end position="181"/>
    </location>
</feature>
<accession>A0ABM4DP67</accession>
<reference evidence="3" key="1">
    <citation type="submission" date="2025-08" db="UniProtKB">
        <authorList>
            <consortium name="RefSeq"/>
        </authorList>
    </citation>
    <scope>IDENTIFICATION</scope>
</reference>